<dbReference type="GO" id="GO:1903013">
    <property type="term" value="P:response to differentiation-inducing factor 1"/>
    <property type="evidence" value="ECO:0007669"/>
    <property type="project" value="TreeGrafter"/>
</dbReference>
<dbReference type="SMART" id="SM00811">
    <property type="entry name" value="Alpha_kinase"/>
    <property type="match status" value="1"/>
</dbReference>
<name>A0A7S3BNZ8_9VIRI</name>
<keyword evidence="1" id="KW-0723">Serine/threonine-protein kinase</keyword>
<evidence type="ECO:0000256" key="3">
    <source>
        <dbReference type="ARBA" id="ARBA00022741"/>
    </source>
</evidence>
<keyword evidence="5" id="KW-0067">ATP-binding</keyword>
<evidence type="ECO:0000256" key="6">
    <source>
        <dbReference type="SAM" id="MobiDB-lite"/>
    </source>
</evidence>
<keyword evidence="3" id="KW-0547">Nucleotide-binding</keyword>
<feature type="compositionally biased region" description="Low complexity" evidence="6">
    <location>
        <begin position="11"/>
        <end position="23"/>
    </location>
</feature>
<accession>A0A7S3BNZ8</accession>
<dbReference type="SUPFAM" id="SSF56112">
    <property type="entry name" value="Protein kinase-like (PK-like)"/>
    <property type="match status" value="1"/>
</dbReference>
<dbReference type="Gene3D" id="3.20.200.10">
    <property type="entry name" value="MHCK/EF2 kinase"/>
    <property type="match status" value="1"/>
</dbReference>
<dbReference type="PANTHER" id="PTHR45992">
    <property type="entry name" value="EUKARYOTIC ELONGATION FACTOR 2 KINASE-RELATED"/>
    <property type="match status" value="1"/>
</dbReference>
<evidence type="ECO:0000256" key="5">
    <source>
        <dbReference type="ARBA" id="ARBA00022840"/>
    </source>
</evidence>
<sequence length="302" mass="33350">MWRAGKQPMRAAAASTADATPEATPERVVRYTYLAHEERWDIDHGMLQLSETEPFARGGMRASFKAHELDDTGARTPSVLKLFHADVTALAGAAPLTDAREYFQEAMCSSVGESYSQEFNRDCARAGGVARGVAVSFVPCSVVELVDRPGRVFATLEPLLEGSFLKLNDNDGHADEDAASSSETAQAFTYYTYVRSNQLLMVCDIQGVGGAFTDPQVHSFDGEGFGAGNNGAEGFNRFLRSFAYNALCEALNLPKPHQESDEEMARRLQEHEVQTAKEDNAWTTHRYQSELQNFMRETVRLS</sequence>
<dbReference type="InterPro" id="IPR004166">
    <property type="entry name" value="a-kinase_dom"/>
</dbReference>
<gene>
    <name evidence="8" type="ORF">PSIN1315_LOCUS8197</name>
</gene>
<dbReference type="PANTHER" id="PTHR45992:SF2">
    <property type="entry name" value="EUKARYOTIC ELONGATION FACTOR 2 KINASE"/>
    <property type="match status" value="1"/>
</dbReference>
<evidence type="ECO:0000313" key="8">
    <source>
        <dbReference type="EMBL" id="CAE0141137.1"/>
    </source>
</evidence>
<dbReference type="PROSITE" id="PS51158">
    <property type="entry name" value="ALPHA_KINASE"/>
    <property type="match status" value="1"/>
</dbReference>
<dbReference type="GO" id="GO:0004674">
    <property type="term" value="F:protein serine/threonine kinase activity"/>
    <property type="evidence" value="ECO:0007669"/>
    <property type="project" value="UniProtKB-KW"/>
</dbReference>
<dbReference type="Gene3D" id="3.30.200.20">
    <property type="entry name" value="Phosphorylase Kinase, domain 1"/>
    <property type="match status" value="1"/>
</dbReference>
<dbReference type="AlphaFoldDB" id="A0A7S3BNZ8"/>
<dbReference type="CDD" id="cd04515">
    <property type="entry name" value="Alpha_kinase"/>
    <property type="match status" value="1"/>
</dbReference>
<dbReference type="GO" id="GO:0031037">
    <property type="term" value="P:myosin II filament disassembly"/>
    <property type="evidence" value="ECO:0007669"/>
    <property type="project" value="TreeGrafter"/>
</dbReference>
<evidence type="ECO:0000256" key="1">
    <source>
        <dbReference type="ARBA" id="ARBA00022527"/>
    </source>
</evidence>
<evidence type="ECO:0000259" key="7">
    <source>
        <dbReference type="PROSITE" id="PS51158"/>
    </source>
</evidence>
<feature type="region of interest" description="Disordered" evidence="6">
    <location>
        <begin position="1"/>
        <end position="23"/>
    </location>
</feature>
<dbReference type="EMBL" id="HBHY01012791">
    <property type="protein sequence ID" value="CAE0141137.1"/>
    <property type="molecule type" value="Transcribed_RNA"/>
</dbReference>
<dbReference type="Pfam" id="PF02816">
    <property type="entry name" value="Alpha_kinase"/>
    <property type="match status" value="1"/>
</dbReference>
<keyword evidence="2" id="KW-0808">Transferase</keyword>
<dbReference type="GO" id="GO:0005524">
    <property type="term" value="F:ATP binding"/>
    <property type="evidence" value="ECO:0007669"/>
    <property type="project" value="UniProtKB-KW"/>
</dbReference>
<proteinExistence type="predicted"/>
<reference evidence="8" key="1">
    <citation type="submission" date="2021-01" db="EMBL/GenBank/DDBJ databases">
        <authorList>
            <person name="Corre E."/>
            <person name="Pelletier E."/>
            <person name="Niang G."/>
            <person name="Scheremetjew M."/>
            <person name="Finn R."/>
            <person name="Kale V."/>
            <person name="Holt S."/>
            <person name="Cochrane G."/>
            <person name="Meng A."/>
            <person name="Brown T."/>
            <person name="Cohen L."/>
        </authorList>
    </citation>
    <scope>NUCLEOTIDE SEQUENCE</scope>
    <source>
        <strain evidence="8">RCC927</strain>
    </source>
</reference>
<dbReference type="InterPro" id="IPR011009">
    <property type="entry name" value="Kinase-like_dom_sf"/>
</dbReference>
<keyword evidence="4" id="KW-0418">Kinase</keyword>
<organism evidence="8">
    <name type="scientific">Prasinoderma singulare</name>
    <dbReference type="NCBI Taxonomy" id="676789"/>
    <lineage>
        <taxon>Eukaryota</taxon>
        <taxon>Viridiplantae</taxon>
        <taxon>Prasinodermophyta</taxon>
        <taxon>Prasinodermophyceae</taxon>
        <taxon>Prasinodermales</taxon>
        <taxon>Prasinodermaceae</taxon>
        <taxon>Prasinoderma</taxon>
    </lineage>
</organism>
<evidence type="ECO:0000256" key="2">
    <source>
        <dbReference type="ARBA" id="ARBA00022679"/>
    </source>
</evidence>
<protein>
    <recommendedName>
        <fullName evidence="7">Alpha-type protein kinase domain-containing protein</fullName>
    </recommendedName>
</protein>
<evidence type="ECO:0000256" key="4">
    <source>
        <dbReference type="ARBA" id="ARBA00022777"/>
    </source>
</evidence>
<feature type="domain" description="Alpha-type protein kinase" evidence="7">
    <location>
        <begin position="32"/>
        <end position="256"/>
    </location>
</feature>
<dbReference type="InterPro" id="IPR051852">
    <property type="entry name" value="Alpha-type_PK"/>
</dbReference>